<reference evidence="2 3" key="1">
    <citation type="submission" date="2023-07" db="EMBL/GenBank/DDBJ databases">
        <title>Genomic Encyclopedia of Type Strains, Phase IV (KMG-IV): sequencing the most valuable type-strain genomes for metagenomic binning, comparative biology and taxonomic classification.</title>
        <authorList>
            <person name="Goeker M."/>
        </authorList>
    </citation>
    <scope>NUCLEOTIDE SEQUENCE [LARGE SCALE GENOMIC DNA]</scope>
    <source>
        <strain evidence="2 3">DSM 100301</strain>
    </source>
</reference>
<protein>
    <recommendedName>
        <fullName evidence="4">DUF2865 domain-containing protein</fullName>
    </recommendedName>
</protein>
<dbReference type="Pfam" id="PF11064">
    <property type="entry name" value="DUF2865"/>
    <property type="match status" value="1"/>
</dbReference>
<name>A0ABU0ICH4_9HYPH</name>
<organism evidence="2 3">
    <name type="scientific">Rhizobium paknamense</name>
    <dbReference type="NCBI Taxonomy" id="1206817"/>
    <lineage>
        <taxon>Bacteria</taxon>
        <taxon>Pseudomonadati</taxon>
        <taxon>Pseudomonadota</taxon>
        <taxon>Alphaproteobacteria</taxon>
        <taxon>Hyphomicrobiales</taxon>
        <taxon>Rhizobiaceae</taxon>
        <taxon>Rhizobium/Agrobacterium group</taxon>
        <taxon>Rhizobium</taxon>
    </lineage>
</organism>
<evidence type="ECO:0000256" key="1">
    <source>
        <dbReference type="SAM" id="MobiDB-lite"/>
    </source>
</evidence>
<evidence type="ECO:0000313" key="3">
    <source>
        <dbReference type="Proteomes" id="UP001235269"/>
    </source>
</evidence>
<dbReference type="Proteomes" id="UP001235269">
    <property type="component" value="Unassembled WGS sequence"/>
</dbReference>
<proteinExistence type="predicted"/>
<gene>
    <name evidence="2" type="ORF">QO005_002282</name>
</gene>
<dbReference type="EMBL" id="JAUSWH010000006">
    <property type="protein sequence ID" value="MDQ0455942.1"/>
    <property type="molecule type" value="Genomic_DNA"/>
</dbReference>
<keyword evidence="3" id="KW-1185">Reference proteome</keyword>
<comment type="caution">
    <text evidence="2">The sequence shown here is derived from an EMBL/GenBank/DDBJ whole genome shotgun (WGS) entry which is preliminary data.</text>
</comment>
<sequence>MHIVKKLVLASALLGGQAYGHSAIASEVCEAIRAELQRTPIVIGNPSETRLYASAITRQDFEIRKTRQNMLRLGCSQSISVIDQSGKDVCAQMETALAGMEANKRDLMDKRQQAGAAGGLNPRRQQLMAALEQNRCDSADQTKPTTEDAPRPYATPTYPEDQAVHEMPPGHQGAITPGQGFRTMCVRTCDGSFFPISAFSTPANFAADAAQCQRQCPGAETELYYHSLLTQEAEEMVSTSTGRSYRDMPFAFAYRNRQPGSENRCSCTAANGISTPQSPSVLEIKTAPKIEKPVEAAAPAVPAEEKPAKDAPERPYDPTTDKVRQVGPKFLPAEEGALDLQHPALPGPQPVQP</sequence>
<dbReference type="InterPro" id="IPR021293">
    <property type="entry name" value="DUF2865"/>
</dbReference>
<accession>A0ABU0ICH4</accession>
<feature type="region of interest" description="Disordered" evidence="1">
    <location>
        <begin position="293"/>
        <end position="353"/>
    </location>
</feature>
<evidence type="ECO:0000313" key="2">
    <source>
        <dbReference type="EMBL" id="MDQ0455942.1"/>
    </source>
</evidence>
<feature type="compositionally biased region" description="Basic and acidic residues" evidence="1">
    <location>
        <begin position="303"/>
        <end position="324"/>
    </location>
</feature>
<dbReference type="RefSeq" id="WP_307158145.1">
    <property type="nucleotide sequence ID" value="NZ_JAUSWH010000006.1"/>
</dbReference>
<evidence type="ECO:0008006" key="4">
    <source>
        <dbReference type="Google" id="ProtNLM"/>
    </source>
</evidence>